<reference evidence="1" key="1">
    <citation type="submission" date="2014-11" db="EMBL/GenBank/DDBJ databases">
        <authorList>
            <person name="Amaro Gonzalez C."/>
        </authorList>
    </citation>
    <scope>NUCLEOTIDE SEQUENCE</scope>
</reference>
<evidence type="ECO:0000313" key="1">
    <source>
        <dbReference type="EMBL" id="JAH93523.1"/>
    </source>
</evidence>
<dbReference type="AlphaFoldDB" id="A0A0E9WVJ4"/>
<protein>
    <submittedName>
        <fullName evidence="1">Uncharacterized protein</fullName>
    </submittedName>
</protein>
<name>A0A0E9WVJ4_ANGAN</name>
<sequence>MFKCLINPLKREHTKIQRTLATGHSNADVTITTGEGQPWSPGTRIVPGPLSSSDVCLLRFSTAHVQMLTHVMDSDSGSHTRRSSS</sequence>
<accession>A0A0E9WVJ4</accession>
<organism evidence="1">
    <name type="scientific">Anguilla anguilla</name>
    <name type="common">European freshwater eel</name>
    <name type="synonym">Muraena anguilla</name>
    <dbReference type="NCBI Taxonomy" id="7936"/>
    <lineage>
        <taxon>Eukaryota</taxon>
        <taxon>Metazoa</taxon>
        <taxon>Chordata</taxon>
        <taxon>Craniata</taxon>
        <taxon>Vertebrata</taxon>
        <taxon>Euteleostomi</taxon>
        <taxon>Actinopterygii</taxon>
        <taxon>Neopterygii</taxon>
        <taxon>Teleostei</taxon>
        <taxon>Anguilliformes</taxon>
        <taxon>Anguillidae</taxon>
        <taxon>Anguilla</taxon>
    </lineage>
</organism>
<dbReference type="EMBL" id="GBXM01015054">
    <property type="protein sequence ID" value="JAH93523.1"/>
    <property type="molecule type" value="Transcribed_RNA"/>
</dbReference>
<reference evidence="1" key="2">
    <citation type="journal article" date="2015" name="Fish Shellfish Immunol.">
        <title>Early steps in the European eel (Anguilla anguilla)-Vibrio vulnificus interaction in the gills: Role of the RtxA13 toxin.</title>
        <authorList>
            <person name="Callol A."/>
            <person name="Pajuelo D."/>
            <person name="Ebbesson L."/>
            <person name="Teles M."/>
            <person name="MacKenzie S."/>
            <person name="Amaro C."/>
        </authorList>
    </citation>
    <scope>NUCLEOTIDE SEQUENCE</scope>
</reference>
<proteinExistence type="predicted"/>